<evidence type="ECO:0000313" key="2">
    <source>
        <dbReference type="Proteomes" id="UP000006789"/>
    </source>
</evidence>
<accession>A0AAV3H3N9</accession>
<dbReference type="AlphaFoldDB" id="A0AAV3H3N9"/>
<dbReference type="Proteomes" id="UP000006789">
    <property type="component" value="Unassembled WGS sequence"/>
</dbReference>
<organism evidence="1 2">
    <name type="scientific">Escherichia coli EC1870</name>
    <dbReference type="NCBI Taxonomy" id="1005554"/>
    <lineage>
        <taxon>Bacteria</taxon>
        <taxon>Pseudomonadati</taxon>
        <taxon>Pseudomonadota</taxon>
        <taxon>Gammaproteobacteria</taxon>
        <taxon>Enterobacterales</taxon>
        <taxon>Enterobacteriaceae</taxon>
        <taxon>Escherichia</taxon>
    </lineage>
</organism>
<dbReference type="EMBL" id="AMVG01000522">
    <property type="protein sequence ID" value="EKJ37409.1"/>
    <property type="molecule type" value="Genomic_DNA"/>
</dbReference>
<proteinExistence type="predicted"/>
<gene>
    <name evidence="1" type="ORF">ECEC1870_4867</name>
</gene>
<comment type="caution">
    <text evidence="1">The sequence shown here is derived from an EMBL/GenBank/DDBJ whole genome shotgun (WGS) entry which is preliminary data.</text>
</comment>
<reference evidence="1 2" key="1">
    <citation type="submission" date="2012-06" db="EMBL/GenBank/DDBJ databases">
        <title>Genomic anatomy of Escherichia coli O157:H7 outbreaks.</title>
        <authorList>
            <person name="Eppinger M."/>
            <person name="Daugherty S."/>
            <person name="Agrawal S."/>
            <person name="Galens K."/>
            <person name="Tallon L."/>
            <person name="Shefchek K."/>
            <person name="Parankush S."/>
            <person name="Cebula T.A."/>
            <person name="Feng P."/>
            <person name="Soderlund R."/>
            <person name="Mammel M.K."/>
            <person name="DebRoy C."/>
            <person name="Dudley E.G."/>
            <person name="Tarr P.I."/>
            <person name="Fraser-Liggett C."/>
            <person name="Ravel J."/>
        </authorList>
    </citation>
    <scope>NUCLEOTIDE SEQUENCE [LARGE SCALE GENOMIC DNA]</scope>
    <source>
        <strain evidence="1 2">EC1870</strain>
    </source>
</reference>
<name>A0AAV3H3N9_ECOLX</name>
<evidence type="ECO:0000313" key="1">
    <source>
        <dbReference type="EMBL" id="EKJ37409.1"/>
    </source>
</evidence>
<sequence>MYRIPDCRDNLVRYKLSFLVYSMAFVDVRKNAIKKLNKLYY</sequence>
<protein>
    <submittedName>
        <fullName evidence="1">Uncharacterized protein</fullName>
    </submittedName>
</protein>